<dbReference type="InterPro" id="IPR016975">
    <property type="entry name" value="Cell_wall_LiaF"/>
</dbReference>
<evidence type="ECO:0000313" key="3">
    <source>
        <dbReference type="EMBL" id="GBD68176.1"/>
    </source>
</evidence>
<dbReference type="NCBIfam" id="NF040535">
    <property type="entry name" value="LiaF_C_term"/>
    <property type="match status" value="1"/>
</dbReference>
<keyword evidence="4" id="KW-1185">Reference proteome</keyword>
<accession>A0A2H6CT62</accession>
<dbReference type="Pfam" id="PF09922">
    <property type="entry name" value="LiaF-like_C"/>
    <property type="match status" value="1"/>
</dbReference>
<dbReference type="InterPro" id="IPR056066">
    <property type="entry name" value="DUF7649"/>
</dbReference>
<evidence type="ECO:0000259" key="1">
    <source>
        <dbReference type="Pfam" id="PF09922"/>
    </source>
</evidence>
<dbReference type="GeneID" id="64054200"/>
<dbReference type="InterPro" id="IPR024425">
    <property type="entry name" value="LiaF-like_C"/>
</dbReference>
<reference evidence="3 4" key="1">
    <citation type="submission" date="2016-05" db="EMBL/GenBank/DDBJ databases">
        <title>Whole genome sequencing of Tetragenococcus halophilus subsp. halophilus NISL 7118.</title>
        <authorList>
            <person name="Shiwa Y."/>
            <person name="Nishimura I."/>
            <person name="Yoshikawa H."/>
            <person name="Koyama Y."/>
            <person name="Oguma T."/>
        </authorList>
    </citation>
    <scope>NUCLEOTIDE SEQUENCE [LARGE SCALE GENOMIC DNA]</scope>
    <source>
        <strain evidence="3 4">NISL 7118</strain>
    </source>
</reference>
<protein>
    <submittedName>
        <fullName evidence="3">Uncharacterized protein</fullName>
    </submittedName>
</protein>
<feature type="domain" description="DUF7649" evidence="2">
    <location>
        <begin position="4"/>
        <end position="88"/>
    </location>
</feature>
<proteinExistence type="predicted"/>
<sequence>MRKPGRFFFVIESLLLLLVIWQTIHNPLLLILIASGAFFIYLALRRKKKAKTSNFKLFLGIILILFGLLSNPAVWLMLVFTILFIGLKGIEISGVDFSNYAFWNKKQMIMVQTQEARNHDGKKKKQQWLGNERIGNHVYEWDDININVLSGDTIIDLGNTILPKKDNVVLVRKGIGRTRLLVPTGIGVQLEHTALMGTVYFEDYETKLRNETLKLYSKEYNESARHLKIITNALVGDIEVFRV</sequence>
<dbReference type="InterPro" id="IPR047793">
    <property type="entry name" value="LiaF_C"/>
</dbReference>
<dbReference type="Proteomes" id="UP000236214">
    <property type="component" value="Unassembled WGS sequence"/>
</dbReference>
<evidence type="ECO:0000313" key="4">
    <source>
        <dbReference type="Proteomes" id="UP000236214"/>
    </source>
</evidence>
<dbReference type="GO" id="GO:0016020">
    <property type="term" value="C:membrane"/>
    <property type="evidence" value="ECO:0007669"/>
    <property type="project" value="InterPro"/>
</dbReference>
<gene>
    <name evidence="3" type="ORF">TEHN7118_0982</name>
</gene>
<dbReference type="AlphaFoldDB" id="A0A2H6CT62"/>
<dbReference type="Pfam" id="PF24661">
    <property type="entry name" value="DUF7649"/>
    <property type="match status" value="1"/>
</dbReference>
<organism evidence="3 4">
    <name type="scientific">Tetragenococcus halophilus subsp. halophilus</name>
    <dbReference type="NCBI Taxonomy" id="1513897"/>
    <lineage>
        <taxon>Bacteria</taxon>
        <taxon>Bacillati</taxon>
        <taxon>Bacillota</taxon>
        <taxon>Bacilli</taxon>
        <taxon>Lactobacillales</taxon>
        <taxon>Enterococcaceae</taxon>
        <taxon>Tetragenococcus</taxon>
    </lineage>
</organism>
<dbReference type="EMBL" id="BDEC01000036">
    <property type="protein sequence ID" value="GBD68176.1"/>
    <property type="molecule type" value="Genomic_DNA"/>
</dbReference>
<dbReference type="PIRSF" id="PIRSF031509">
    <property type="entry name" value="Cell_wall_LiaF/YvqF"/>
    <property type="match status" value="1"/>
</dbReference>
<comment type="caution">
    <text evidence="3">The sequence shown here is derived from an EMBL/GenBank/DDBJ whole genome shotgun (WGS) entry which is preliminary data.</text>
</comment>
<evidence type="ECO:0000259" key="2">
    <source>
        <dbReference type="Pfam" id="PF24661"/>
    </source>
</evidence>
<dbReference type="RefSeq" id="WP_014124985.1">
    <property type="nucleotide sequence ID" value="NZ_BDDZ01000051.1"/>
</dbReference>
<name>A0A2H6CT62_TETHA</name>
<feature type="domain" description="Cell wall-active antibiotics response LiaF-like C-terminal" evidence="1">
    <location>
        <begin position="128"/>
        <end position="240"/>
    </location>
</feature>